<sequence>MFIQDDNTYNNLREKSFLQWLDDCSKHEDIAVRGGVKLAYEYVEMLNNEIKRLKEQNELKNEYLKKISGKK</sequence>
<protein>
    <recommendedName>
        <fullName evidence="4">Transposase</fullName>
    </recommendedName>
</protein>
<accession>A0ABV1BWK6</accession>
<evidence type="ECO:0000256" key="1">
    <source>
        <dbReference type="SAM" id="Coils"/>
    </source>
</evidence>
<evidence type="ECO:0008006" key="4">
    <source>
        <dbReference type="Google" id="ProtNLM"/>
    </source>
</evidence>
<feature type="coiled-coil region" evidence="1">
    <location>
        <begin position="36"/>
        <end position="66"/>
    </location>
</feature>
<keyword evidence="3" id="KW-1185">Reference proteome</keyword>
<evidence type="ECO:0000313" key="3">
    <source>
        <dbReference type="Proteomes" id="UP001442364"/>
    </source>
</evidence>
<gene>
    <name evidence="2" type="ORF">WMO14_08215</name>
</gene>
<proteinExistence type="predicted"/>
<dbReference type="Proteomes" id="UP001442364">
    <property type="component" value="Unassembled WGS sequence"/>
</dbReference>
<organism evidence="2 3">
    <name type="scientific">[Lactobacillus] rogosae</name>
    <dbReference type="NCBI Taxonomy" id="706562"/>
    <lineage>
        <taxon>Bacteria</taxon>
        <taxon>Bacillati</taxon>
        <taxon>Bacillota</taxon>
        <taxon>Clostridia</taxon>
        <taxon>Lachnospirales</taxon>
        <taxon>Lachnospiraceae</taxon>
        <taxon>Lachnospira</taxon>
    </lineage>
</organism>
<comment type="caution">
    <text evidence="2">The sequence shown here is derived from an EMBL/GenBank/DDBJ whole genome shotgun (WGS) entry which is preliminary data.</text>
</comment>
<dbReference type="EMBL" id="JBBMER010000005">
    <property type="protein sequence ID" value="MEQ2379863.1"/>
    <property type="molecule type" value="Genomic_DNA"/>
</dbReference>
<reference evidence="2 3" key="1">
    <citation type="submission" date="2024-03" db="EMBL/GenBank/DDBJ databases">
        <title>Human intestinal bacterial collection.</title>
        <authorList>
            <person name="Pauvert C."/>
            <person name="Hitch T.C.A."/>
            <person name="Clavel T."/>
        </authorList>
    </citation>
    <scope>NUCLEOTIDE SEQUENCE [LARGE SCALE GENOMIC DNA]</scope>
    <source>
        <strain evidence="2 3">CLA-AA-H255</strain>
    </source>
</reference>
<evidence type="ECO:0000313" key="2">
    <source>
        <dbReference type="EMBL" id="MEQ2379863.1"/>
    </source>
</evidence>
<keyword evidence="1" id="KW-0175">Coiled coil</keyword>
<dbReference type="RefSeq" id="WP_022503013.1">
    <property type="nucleotide sequence ID" value="NZ_DAWDAH010000005.1"/>
</dbReference>
<name>A0ABV1BWK6_9FIRM</name>